<name>A0ABS9U097_9MICC</name>
<keyword evidence="2" id="KW-1185">Reference proteome</keyword>
<protein>
    <submittedName>
        <fullName evidence="1">Extracellular solute-binding protein</fullName>
    </submittedName>
</protein>
<dbReference type="Gene3D" id="3.40.190.10">
    <property type="entry name" value="Periplasmic binding protein-like II"/>
    <property type="match status" value="2"/>
</dbReference>
<reference evidence="1 2" key="1">
    <citation type="submission" date="2022-03" db="EMBL/GenBank/DDBJ databases">
        <title>Sinomonas sp. isolated from a soil.</title>
        <authorList>
            <person name="Han J."/>
            <person name="Kim D.-U."/>
        </authorList>
    </citation>
    <scope>NUCLEOTIDE SEQUENCE [LARGE SCALE GENOMIC DNA]</scope>
    <source>
        <strain evidence="1 2">5-5</strain>
    </source>
</reference>
<comment type="caution">
    <text evidence="1">The sequence shown here is derived from an EMBL/GenBank/DDBJ whole genome shotgun (WGS) entry which is preliminary data.</text>
</comment>
<accession>A0ABS9U097</accession>
<dbReference type="EMBL" id="JAKZBV010000001">
    <property type="protein sequence ID" value="MCH6470075.1"/>
    <property type="molecule type" value="Genomic_DNA"/>
</dbReference>
<gene>
    <name evidence="1" type="ORF">L0M17_08810</name>
</gene>
<sequence length="442" mass="46407">MTGKLIRHWAPVAAGTVALGIALTGCTGFGGSSSGGSGSGGATISFLVNNSDTSVAAAKELAKEFTAANPDIKVDVQTRPQGSDGDNTIKTKLATGDMADVFEYNSGSLFQQINPGQNLVAVTGQSYMSDVSDSFKPVVTAGKDVYGVPFGSGVAGAVLYNKKVYSKLGLSVPKTWADFVSNSQKIKASGTVPIIQSYKDTWTSQLFVLGDFANVAKAEPNFAADYTANKAKYATDPAAIKGFEHQEEAAKDALFNKDFASTTYNQALDMLANGDGAQYPILTSAIAGIQANDPDQINDIGMFPLPGDDASKNALTIWFPSGVYIPKSSKHVAEAEKFQAFLASKAGCDAQTKGSAPSGPYLVKDCTLPSNTPPAVQDMLPYFNDTAKNSPALEFLSPVKGPNLEQITVEVGTQQVSAQKGASLYDEDVKKQAQQLNLPGWS</sequence>
<evidence type="ECO:0000313" key="1">
    <source>
        <dbReference type="EMBL" id="MCH6470075.1"/>
    </source>
</evidence>
<dbReference type="Pfam" id="PF01547">
    <property type="entry name" value="SBP_bac_1"/>
    <property type="match status" value="1"/>
</dbReference>
<dbReference type="PANTHER" id="PTHR43649">
    <property type="entry name" value="ARABINOSE-BINDING PROTEIN-RELATED"/>
    <property type="match status" value="1"/>
</dbReference>
<dbReference type="RefSeq" id="WP_241053577.1">
    <property type="nucleotide sequence ID" value="NZ_JAKZBV010000001.1"/>
</dbReference>
<dbReference type="InterPro" id="IPR050490">
    <property type="entry name" value="Bact_solute-bd_prot1"/>
</dbReference>
<organism evidence="1 2">
    <name type="scientific">Sinomonas terrae</name>
    <dbReference type="NCBI Taxonomy" id="2908838"/>
    <lineage>
        <taxon>Bacteria</taxon>
        <taxon>Bacillati</taxon>
        <taxon>Actinomycetota</taxon>
        <taxon>Actinomycetes</taxon>
        <taxon>Micrococcales</taxon>
        <taxon>Micrococcaceae</taxon>
        <taxon>Sinomonas</taxon>
    </lineage>
</organism>
<dbReference type="PROSITE" id="PS51257">
    <property type="entry name" value="PROKAR_LIPOPROTEIN"/>
    <property type="match status" value="1"/>
</dbReference>
<evidence type="ECO:0000313" key="2">
    <source>
        <dbReference type="Proteomes" id="UP001202922"/>
    </source>
</evidence>
<dbReference type="InterPro" id="IPR006059">
    <property type="entry name" value="SBP"/>
</dbReference>
<proteinExistence type="predicted"/>
<dbReference type="SUPFAM" id="SSF53850">
    <property type="entry name" value="Periplasmic binding protein-like II"/>
    <property type="match status" value="1"/>
</dbReference>
<dbReference type="Proteomes" id="UP001202922">
    <property type="component" value="Unassembled WGS sequence"/>
</dbReference>